<feature type="region of interest" description="Disordered" evidence="1">
    <location>
        <begin position="294"/>
        <end position="318"/>
    </location>
</feature>
<keyword evidence="3" id="KW-1185">Reference proteome</keyword>
<evidence type="ECO:0000313" key="3">
    <source>
        <dbReference type="Proteomes" id="UP000051952"/>
    </source>
</evidence>
<feature type="compositionally biased region" description="Low complexity" evidence="1">
    <location>
        <begin position="584"/>
        <end position="615"/>
    </location>
</feature>
<feature type="region of interest" description="Disordered" evidence="1">
    <location>
        <begin position="87"/>
        <end position="148"/>
    </location>
</feature>
<feature type="region of interest" description="Disordered" evidence="1">
    <location>
        <begin position="48"/>
        <end position="68"/>
    </location>
</feature>
<feature type="compositionally biased region" description="Gly residues" evidence="1">
    <location>
        <begin position="830"/>
        <end position="847"/>
    </location>
</feature>
<feature type="compositionally biased region" description="Basic residues" evidence="1">
    <location>
        <begin position="1233"/>
        <end position="1242"/>
    </location>
</feature>
<sequence>MARAKKQKIESTPQHYSGLDAVLEAGSSQQLSGTDVLRLTICWAAAAAQPQQPARSKSKGGGAAGLTDAVSSPSAALAVLDASLHSFGTSDSSPVQSPDVAAIRGTPGGSHDKWGGGFGGSSPKKDEGLATTTTTNNGQDEEEDSNEILDHVSVARPFVKYMAHHRRKHVLQFEQQQHHQGQNDDFLVPPPPPQPHADGFYRGDTFELDLAEAPHDTEGFLLSAVLYNKEIFLSDLQNLHVRVESVHSSSGAAPSPVCTLALQANVLCNSAAHFPGSASLILLMIRKRLATNVPATPGSTHSSPSSPRGGKVGGGRGGAAPPLAVRSGCYYWELVCLDELQENREIGALQDIVRRRGLVDGDVYCGLPTVLPHPLIDPGQAVMVNRSRRGSEALSTDDDADTADFVPLMFQSSNHSGNGPTSPTHAVVGDGGMFLLDGRNNSLCGAAPSPAPHHHHRKNNAAVAQLLTAVPRVVREERRRYNVGRPVSVSDPLNDGGSSDDEQHAIVASMKAVAPLYDAPRTVRFGTNTYNVGSEIGKLKRHLVEHRVDYEQVIDPPSPPRGGAGHIEPIWRIGAAAANNNNTAAAAATTTTTSSAVTPANHPTSSNGLGLSTSGRLGGNIPLTPNHSPLQVQQKSGANINPSSSTAAAVVNREQVQQKSGANINPSSSTAAAVVNRELEEEADLQLTSPLKPNLPREMAQMLEQQQRHQRALSSSWQTQHNSSSQGRSNNGGMGRSPNATSFAGGGGRNRRQSVAAGNKSMRRATSAVSSPVPPPGVDAHAPTPFRNGDMARVGGGNAHGGAARLDSRGSIRGGPNTPQTTTRTTSRSGAGGGRTGSGFGGGGGFPDVGVNTRRVSASGGGGGRQNNAFDGLTPSILVSPDAAGGRIPKHYFPDNSNNDNNNAAAGRTHGGTVRSGSGDSSSHRHHGNNRHSSFDDDGRQHTDMPFPAPPAYNNTMNGSGRSGQHSGGGGGYHRATSPTSPTSYTQTFQTHPPGTTSPTHHGQHQQGRGKDGAGIPRRPLSQSGNNEAPNGSRQQDQFQQDQRYHHHGHNGVAPPSSAPAGLSHRTSPRTSPRETSLVSIRDPNSDGYDLIAGSGTNHGGNRYQQHGHQHAQLSRDVVASLALPPPGGKPPFVPNNGSGGGHNDYYSLQHRTSGSGVSGGDQHRTKSPFYSGNNGGGIGGLLPNMFNTANRKVVPSGSLSLSLSSHLPYYGLKGVATTISTANRIKMATERSRRRRQRHSSLRSEQAQVLGSLQQMLSGLLPMLNLQHPQQSSPIRRPSQQTSTTPQRDPTTSSSTPPKATTMLIPKPPSAARTSTTSKDNSSSAHRGSGGGYE</sequence>
<feature type="region of interest" description="Disordered" evidence="1">
    <location>
        <begin position="702"/>
        <end position="874"/>
    </location>
</feature>
<dbReference type="EMBL" id="CYKH01000060">
    <property type="protein sequence ID" value="CUE67291.1"/>
    <property type="molecule type" value="Genomic_DNA"/>
</dbReference>
<feature type="compositionally biased region" description="Low complexity" evidence="1">
    <location>
        <begin position="714"/>
        <end position="729"/>
    </location>
</feature>
<dbReference type="VEuPathDB" id="TriTrypDB:BSAL_51365"/>
<feature type="compositionally biased region" description="Basic and acidic residues" evidence="1">
    <location>
        <begin position="933"/>
        <end position="943"/>
    </location>
</feature>
<feature type="compositionally biased region" description="Low complexity" evidence="1">
    <location>
        <begin position="814"/>
        <end position="829"/>
    </location>
</feature>
<feature type="compositionally biased region" description="Polar residues" evidence="1">
    <location>
        <begin position="1021"/>
        <end position="1034"/>
    </location>
</feature>
<name>A0A0S4IMN3_BODSA</name>
<proteinExistence type="predicted"/>
<feature type="region of interest" description="Disordered" evidence="1">
    <location>
        <begin position="584"/>
        <end position="648"/>
    </location>
</feature>
<evidence type="ECO:0000313" key="2">
    <source>
        <dbReference type="EMBL" id="CUE67291.1"/>
    </source>
</evidence>
<evidence type="ECO:0000256" key="1">
    <source>
        <dbReference type="SAM" id="MobiDB-lite"/>
    </source>
</evidence>
<feature type="compositionally biased region" description="Low complexity" evidence="1">
    <location>
        <begin position="1269"/>
        <end position="1299"/>
    </location>
</feature>
<organism evidence="2 3">
    <name type="scientific">Bodo saltans</name>
    <name type="common">Flagellated protozoan</name>
    <dbReference type="NCBI Taxonomy" id="75058"/>
    <lineage>
        <taxon>Eukaryota</taxon>
        <taxon>Discoba</taxon>
        <taxon>Euglenozoa</taxon>
        <taxon>Kinetoplastea</taxon>
        <taxon>Metakinetoplastina</taxon>
        <taxon>Eubodonida</taxon>
        <taxon>Bodonidae</taxon>
        <taxon>Bodo</taxon>
    </lineage>
</organism>
<gene>
    <name evidence="2" type="ORF">BSAL_51365</name>
</gene>
<feature type="compositionally biased region" description="Low complexity" evidence="1">
    <location>
        <begin position="977"/>
        <end position="1007"/>
    </location>
</feature>
<feature type="compositionally biased region" description="Polar residues" evidence="1">
    <location>
        <begin position="1313"/>
        <end position="1327"/>
    </location>
</feature>
<dbReference type="OrthoDB" id="271993at2759"/>
<feature type="compositionally biased region" description="Low complexity" evidence="1">
    <location>
        <begin position="297"/>
        <end position="309"/>
    </location>
</feature>
<feature type="compositionally biased region" description="Low complexity" evidence="1">
    <location>
        <begin position="895"/>
        <end position="906"/>
    </location>
</feature>
<feature type="region of interest" description="Disordered" evidence="1">
    <location>
        <begin position="1229"/>
        <end position="1248"/>
    </location>
</feature>
<accession>A0A0S4IMN3</accession>
<feature type="region of interest" description="Disordered" evidence="1">
    <location>
        <begin position="1269"/>
        <end position="1335"/>
    </location>
</feature>
<feature type="compositionally biased region" description="Polar residues" evidence="1">
    <location>
        <begin position="87"/>
        <end position="96"/>
    </location>
</feature>
<protein>
    <submittedName>
        <fullName evidence="2">Uncharacterized protein</fullName>
    </submittedName>
</protein>
<feature type="compositionally biased region" description="Polar residues" evidence="1">
    <location>
        <begin position="623"/>
        <end position="647"/>
    </location>
</feature>
<feature type="region of interest" description="Disordered" evidence="1">
    <location>
        <begin position="888"/>
        <end position="1115"/>
    </location>
</feature>
<dbReference type="Proteomes" id="UP000051952">
    <property type="component" value="Unassembled WGS sequence"/>
</dbReference>
<reference evidence="3" key="1">
    <citation type="submission" date="2015-09" db="EMBL/GenBank/DDBJ databases">
        <authorList>
            <consortium name="Pathogen Informatics"/>
        </authorList>
    </citation>
    <scope>NUCLEOTIDE SEQUENCE [LARGE SCALE GENOMIC DNA]</scope>
    <source>
        <strain evidence="3">Lake Konstanz</strain>
    </source>
</reference>
<feature type="compositionally biased region" description="Polar residues" evidence="1">
    <location>
        <begin position="1065"/>
        <end position="1079"/>
    </location>
</feature>